<dbReference type="GO" id="GO:0046422">
    <property type="term" value="F:violaxanthin de-epoxidase activity"/>
    <property type="evidence" value="ECO:0007669"/>
    <property type="project" value="InterPro"/>
</dbReference>
<accession>A0A1Z5J5J6</accession>
<evidence type="ECO:0000313" key="3">
    <source>
        <dbReference type="EMBL" id="GAX09265.1"/>
    </source>
</evidence>
<feature type="chain" id="PRO_5012261241" description="VDE lipocalin domain-containing protein" evidence="1">
    <location>
        <begin position="20"/>
        <end position="370"/>
    </location>
</feature>
<protein>
    <recommendedName>
        <fullName evidence="2">VDE lipocalin domain-containing protein</fullName>
    </recommendedName>
</protein>
<dbReference type="OrthoDB" id="10258187at2759"/>
<reference evidence="3 4" key="1">
    <citation type="journal article" date="2015" name="Plant Cell">
        <title>Oil accumulation by the oleaginous diatom Fistulifera solaris as revealed by the genome and transcriptome.</title>
        <authorList>
            <person name="Tanaka T."/>
            <person name="Maeda Y."/>
            <person name="Veluchamy A."/>
            <person name="Tanaka M."/>
            <person name="Abida H."/>
            <person name="Marechal E."/>
            <person name="Bowler C."/>
            <person name="Muto M."/>
            <person name="Sunaga Y."/>
            <person name="Tanaka M."/>
            <person name="Yoshino T."/>
            <person name="Taniguchi T."/>
            <person name="Fukuda Y."/>
            <person name="Nemoto M."/>
            <person name="Matsumoto M."/>
            <person name="Wong P.S."/>
            <person name="Aburatani S."/>
            <person name="Fujibuchi W."/>
        </authorList>
    </citation>
    <scope>NUCLEOTIDE SEQUENCE [LARGE SCALE GENOMIC DNA]</scope>
    <source>
        <strain evidence="3 4">JPCC DA0580</strain>
    </source>
</reference>
<feature type="signal peptide" evidence="1">
    <location>
        <begin position="1"/>
        <end position="19"/>
    </location>
</feature>
<feature type="domain" description="VDE lipocalin" evidence="2">
    <location>
        <begin position="82"/>
        <end position="324"/>
    </location>
</feature>
<dbReference type="PANTHER" id="PTHR33970">
    <property type="entry name" value="VIOLAXANTHIN DE-EPOXIDASE, CHLOROPLASTIC-RELATED"/>
    <property type="match status" value="1"/>
</dbReference>
<keyword evidence="1" id="KW-0732">Signal</keyword>
<keyword evidence="4" id="KW-1185">Reference proteome</keyword>
<evidence type="ECO:0000313" key="4">
    <source>
        <dbReference type="Proteomes" id="UP000198406"/>
    </source>
</evidence>
<proteinExistence type="predicted"/>
<organism evidence="3 4">
    <name type="scientific">Fistulifera solaris</name>
    <name type="common">Oleaginous diatom</name>
    <dbReference type="NCBI Taxonomy" id="1519565"/>
    <lineage>
        <taxon>Eukaryota</taxon>
        <taxon>Sar</taxon>
        <taxon>Stramenopiles</taxon>
        <taxon>Ochrophyta</taxon>
        <taxon>Bacillariophyta</taxon>
        <taxon>Bacillariophyceae</taxon>
        <taxon>Bacillariophycidae</taxon>
        <taxon>Naviculales</taxon>
        <taxon>Naviculaceae</taxon>
        <taxon>Fistulifera</taxon>
    </lineage>
</organism>
<evidence type="ECO:0000259" key="2">
    <source>
        <dbReference type="Pfam" id="PF07137"/>
    </source>
</evidence>
<dbReference type="Proteomes" id="UP000198406">
    <property type="component" value="Unassembled WGS sequence"/>
</dbReference>
<dbReference type="PANTHER" id="PTHR33970:SF1">
    <property type="entry name" value="VIOLAXANTHIN DE-EPOXIDASE, CHLOROPLASTIC"/>
    <property type="match status" value="1"/>
</dbReference>
<dbReference type="EMBL" id="BDSP01000005">
    <property type="protein sequence ID" value="GAX09265.1"/>
    <property type="molecule type" value="Genomic_DNA"/>
</dbReference>
<gene>
    <name evidence="3" type="ORF">FisN_17Lh008</name>
</gene>
<dbReference type="Pfam" id="PF07137">
    <property type="entry name" value="VDE"/>
    <property type="match status" value="1"/>
</dbReference>
<comment type="caution">
    <text evidence="3">The sequence shown here is derived from an EMBL/GenBank/DDBJ whole genome shotgun (WGS) entry which is preliminary data.</text>
</comment>
<dbReference type="InParanoid" id="A0A1Z5J5J6"/>
<sequence>MKSLLVFGLIALHHYCVESFAPRNNPKPTRHIGTQLEAHKNSWQQTAASVALAFALVTSSPSIAYDGFAEYAKENQMDKSDVSCFVQKCGDQTKALFQNPRGIKGVTCLGRCKGEQACATQCFAEFGSEALNDWLSCTIEENECVKVPKNVDNSAETVGFPYKVEAFDPRSLVGSWYKTDGLNPNYDLFDCQTNTFERVNDKEVDMGIFFRVRRPEGGFWENSLTEHMVLEDTKSKDAPTMHTEGKMYGLSFSENWYILGESDGSKEVPPFKLVAYKGHTLQGNYEGAFVYAKEPILPSAAVPAVREAAAKAGLDFDQFTRIDNTCPVGNPLNDAQAGTGTSASDWLDLVIGEGGVIDWISPGWRGEYKQ</sequence>
<dbReference type="Gene3D" id="2.40.128.20">
    <property type="match status" value="1"/>
</dbReference>
<dbReference type="InterPro" id="IPR044682">
    <property type="entry name" value="VDE"/>
</dbReference>
<dbReference type="GO" id="GO:0010028">
    <property type="term" value="P:xanthophyll cycle"/>
    <property type="evidence" value="ECO:0007669"/>
    <property type="project" value="InterPro"/>
</dbReference>
<name>A0A1Z5J5J6_FISSO</name>
<dbReference type="InterPro" id="IPR012674">
    <property type="entry name" value="Calycin"/>
</dbReference>
<dbReference type="SUPFAM" id="SSF50814">
    <property type="entry name" value="Lipocalins"/>
    <property type="match status" value="1"/>
</dbReference>
<dbReference type="InterPro" id="IPR010788">
    <property type="entry name" value="VDE_dom"/>
</dbReference>
<dbReference type="AlphaFoldDB" id="A0A1Z5J5J6"/>
<evidence type="ECO:0000256" key="1">
    <source>
        <dbReference type="SAM" id="SignalP"/>
    </source>
</evidence>